<accession>A0A9W8RLL4</accession>
<evidence type="ECO:0000256" key="1">
    <source>
        <dbReference type="ARBA" id="ARBA00023242"/>
    </source>
</evidence>
<evidence type="ECO:0000256" key="2">
    <source>
        <dbReference type="SAM" id="MobiDB-lite"/>
    </source>
</evidence>
<proteinExistence type="predicted"/>
<evidence type="ECO:0000313" key="4">
    <source>
        <dbReference type="Proteomes" id="UP001152049"/>
    </source>
</evidence>
<dbReference type="Pfam" id="PF11951">
    <property type="entry name" value="Fungal_trans_2"/>
    <property type="match status" value="1"/>
</dbReference>
<dbReference type="InterPro" id="IPR021858">
    <property type="entry name" value="Fun_TF"/>
</dbReference>
<dbReference type="EMBL" id="JAOQAZ010000044">
    <property type="protein sequence ID" value="KAJ4246019.1"/>
    <property type="molecule type" value="Genomic_DNA"/>
</dbReference>
<name>A0A9W8RLL4_9HYPO</name>
<keyword evidence="1" id="KW-0539">Nucleus</keyword>
<feature type="region of interest" description="Disordered" evidence="2">
    <location>
        <begin position="83"/>
        <end position="117"/>
    </location>
</feature>
<organism evidence="3 4">
    <name type="scientific">Fusarium torreyae</name>
    <dbReference type="NCBI Taxonomy" id="1237075"/>
    <lineage>
        <taxon>Eukaryota</taxon>
        <taxon>Fungi</taxon>
        <taxon>Dikarya</taxon>
        <taxon>Ascomycota</taxon>
        <taxon>Pezizomycotina</taxon>
        <taxon>Sordariomycetes</taxon>
        <taxon>Hypocreomycetidae</taxon>
        <taxon>Hypocreales</taxon>
        <taxon>Nectriaceae</taxon>
        <taxon>Fusarium</taxon>
    </lineage>
</organism>
<dbReference type="Proteomes" id="UP001152049">
    <property type="component" value="Unassembled WGS sequence"/>
</dbReference>
<comment type="caution">
    <text evidence="3">The sequence shown here is derived from an EMBL/GenBank/DDBJ whole genome shotgun (WGS) entry which is preliminary data.</text>
</comment>
<dbReference type="OrthoDB" id="5089701at2759"/>
<protein>
    <recommendedName>
        <fullName evidence="5">Transcription factor</fullName>
    </recommendedName>
</protein>
<dbReference type="AlphaFoldDB" id="A0A9W8RLL4"/>
<feature type="region of interest" description="Disordered" evidence="2">
    <location>
        <begin position="1"/>
        <end position="23"/>
    </location>
</feature>
<gene>
    <name evidence="3" type="ORF">NW762_013763</name>
</gene>
<keyword evidence="4" id="KW-1185">Reference proteome</keyword>
<evidence type="ECO:0000313" key="3">
    <source>
        <dbReference type="EMBL" id="KAJ4246019.1"/>
    </source>
</evidence>
<sequence>MPVAGPGAQDEGLMDPPKDTSRQARKLLQSYESRRLMCQDLAANIPSTVDAALDDLDVQSADVVNALTVGPFGVLKFHDGIPEHHSDTLTPEPVPVEPHEDVPEPNPPDGHSSTTIHDSTLVPTDLLQWSDLFNWELGTSVDPVYLGDGSGNSGWNWQLENPVDTGLEALTASPLGPTLDSAISTLDKVAPLPAIDLVADAPVLLKHFEDTVMHQMSSLPVNQKSPWTILHIPDAIVTLSRLTIFQIEQRDMRHANLSNLFGLLAVASYHLSSNPLDPEHLGRPPGHWATVHEATYQAAKKHLDLCIEYETQGPRQVKYKEQLMALNATLATAVSLTHIAARGFEC</sequence>
<reference evidence="3" key="1">
    <citation type="submission" date="2022-09" db="EMBL/GenBank/DDBJ databases">
        <title>Fusarium specimens isolated from Avocado Roots.</title>
        <authorList>
            <person name="Stajich J."/>
            <person name="Roper C."/>
            <person name="Heimlech-Rivalta G."/>
        </authorList>
    </citation>
    <scope>NUCLEOTIDE SEQUENCE</scope>
    <source>
        <strain evidence="3">CF00136</strain>
    </source>
</reference>
<evidence type="ECO:0008006" key="5">
    <source>
        <dbReference type="Google" id="ProtNLM"/>
    </source>
</evidence>